<feature type="domain" description="HTH lysR-type" evidence="1">
    <location>
        <begin position="36"/>
        <end position="96"/>
    </location>
</feature>
<dbReference type="InterPro" id="IPR051815">
    <property type="entry name" value="Molybdate_resp_trans_reg"/>
</dbReference>
<dbReference type="InterPro" id="IPR036388">
    <property type="entry name" value="WH-like_DNA-bd_sf"/>
</dbReference>
<dbReference type="EMBL" id="FNQP01000003">
    <property type="protein sequence ID" value="SDZ94078.1"/>
    <property type="molecule type" value="Genomic_DNA"/>
</dbReference>
<dbReference type="GO" id="GO:0003700">
    <property type="term" value="F:DNA-binding transcription factor activity"/>
    <property type="evidence" value="ECO:0007669"/>
    <property type="project" value="InterPro"/>
</dbReference>
<protein>
    <submittedName>
        <fullName evidence="2">Molybdate transport system regulatory protein</fullName>
    </submittedName>
</protein>
<dbReference type="AlphaFoldDB" id="A0A1H3X6A0"/>
<evidence type="ECO:0000259" key="1">
    <source>
        <dbReference type="Pfam" id="PF00126"/>
    </source>
</evidence>
<organism evidence="2 3">
    <name type="scientific">Thiothrix caldifontis</name>
    <dbReference type="NCBI Taxonomy" id="525918"/>
    <lineage>
        <taxon>Bacteria</taxon>
        <taxon>Pseudomonadati</taxon>
        <taxon>Pseudomonadota</taxon>
        <taxon>Gammaproteobacteria</taxon>
        <taxon>Thiotrichales</taxon>
        <taxon>Thiotrichaceae</taxon>
        <taxon>Thiothrix</taxon>
    </lineage>
</organism>
<dbReference type="PANTHER" id="PTHR30432">
    <property type="entry name" value="TRANSCRIPTIONAL REGULATOR MODE"/>
    <property type="match status" value="1"/>
</dbReference>
<dbReference type="InterPro" id="IPR000847">
    <property type="entry name" value="LysR_HTH_N"/>
</dbReference>
<sequence length="122" mass="13209">MIHNETMNTAPNTYHLRGRFWIESPQGTFLGQGRVALLECIREHGSISAAARSIEMSYRQAWALVNSMNTHSRTPLVSSATGGKGGGGASLTETGEKAIALYHAVRADFDAFLAKRSESLTL</sequence>
<accession>A0A1H3X6A0</accession>
<reference evidence="2 3" key="1">
    <citation type="submission" date="2016-10" db="EMBL/GenBank/DDBJ databases">
        <authorList>
            <person name="de Groot N.N."/>
        </authorList>
    </citation>
    <scope>NUCLEOTIDE SEQUENCE [LARGE SCALE GENOMIC DNA]</scope>
    <source>
        <strain evidence="2 3">DSM 21228</strain>
    </source>
</reference>
<dbReference type="Gene3D" id="1.10.10.10">
    <property type="entry name" value="Winged helix-like DNA-binding domain superfamily/Winged helix DNA-binding domain"/>
    <property type="match status" value="1"/>
</dbReference>
<keyword evidence="3" id="KW-1185">Reference proteome</keyword>
<dbReference type="RefSeq" id="WP_245706888.1">
    <property type="nucleotide sequence ID" value="NZ_FNQP01000003.1"/>
</dbReference>
<dbReference type="SUPFAM" id="SSF46785">
    <property type="entry name" value="Winged helix' DNA-binding domain"/>
    <property type="match status" value="1"/>
</dbReference>
<gene>
    <name evidence="2" type="ORF">SAMN05660964_00575</name>
</gene>
<dbReference type="STRING" id="525918.SAMN05660964_00575"/>
<dbReference type="InterPro" id="IPR036390">
    <property type="entry name" value="WH_DNA-bd_sf"/>
</dbReference>
<dbReference type="Proteomes" id="UP000199397">
    <property type="component" value="Unassembled WGS sequence"/>
</dbReference>
<name>A0A1H3X6A0_9GAMM</name>
<proteinExistence type="predicted"/>
<evidence type="ECO:0000313" key="3">
    <source>
        <dbReference type="Proteomes" id="UP000199397"/>
    </source>
</evidence>
<dbReference type="Pfam" id="PF00126">
    <property type="entry name" value="HTH_1"/>
    <property type="match status" value="1"/>
</dbReference>
<evidence type="ECO:0000313" key="2">
    <source>
        <dbReference type="EMBL" id="SDZ94078.1"/>
    </source>
</evidence>
<dbReference type="PANTHER" id="PTHR30432:SF1">
    <property type="entry name" value="DNA-BINDING TRANSCRIPTIONAL DUAL REGULATOR MODE"/>
    <property type="match status" value="1"/>
</dbReference>